<dbReference type="AlphaFoldDB" id="A0A7D7RNH7"/>
<dbReference type="KEGG" id="gji:H1R19_16720"/>
<sequence>MLLTVTFTLLLAALVVALVVQWQRGRNPQAMSAARASQFVQGTFTVTGISDRDDEPANSATDKNGERYCTISGTIVGPETSPTEVYGTLVLGAGDPWPQIGDDLSVLYKPNKAATSWRFGEMPNGTPEQGPPWGPDPL</sequence>
<organism evidence="2 3">
    <name type="scientific">Gordonia jinghuaiqii</name>
    <dbReference type="NCBI Taxonomy" id="2758710"/>
    <lineage>
        <taxon>Bacteria</taxon>
        <taxon>Bacillati</taxon>
        <taxon>Actinomycetota</taxon>
        <taxon>Actinomycetes</taxon>
        <taxon>Mycobacteriales</taxon>
        <taxon>Gordoniaceae</taxon>
        <taxon>Gordonia</taxon>
    </lineage>
</organism>
<proteinExistence type="predicted"/>
<keyword evidence="3" id="KW-1185">Reference proteome</keyword>
<gene>
    <name evidence="2" type="ORF">H1R19_16720</name>
</gene>
<evidence type="ECO:0000313" key="3">
    <source>
        <dbReference type="Proteomes" id="UP000515663"/>
    </source>
</evidence>
<name>A0A7D7RNH7_9ACTN</name>
<feature type="region of interest" description="Disordered" evidence="1">
    <location>
        <begin position="116"/>
        <end position="138"/>
    </location>
</feature>
<reference evidence="3" key="1">
    <citation type="submission" date="2020-07" db="EMBL/GenBank/DDBJ databases">
        <title>novel species isolated from the respiratory tract of Marmot.</title>
        <authorList>
            <person name="Zhang G."/>
        </authorList>
    </citation>
    <scope>NUCLEOTIDE SEQUENCE [LARGE SCALE GENOMIC DNA]</scope>
    <source>
        <strain evidence="3">686</strain>
    </source>
</reference>
<dbReference type="EMBL" id="CP059491">
    <property type="protein sequence ID" value="QMT00533.1"/>
    <property type="molecule type" value="Genomic_DNA"/>
</dbReference>
<protein>
    <submittedName>
        <fullName evidence="2">Uncharacterized protein</fullName>
    </submittedName>
</protein>
<dbReference type="Proteomes" id="UP000515663">
    <property type="component" value="Chromosome"/>
</dbReference>
<evidence type="ECO:0000313" key="2">
    <source>
        <dbReference type="EMBL" id="QMT00533.1"/>
    </source>
</evidence>
<feature type="compositionally biased region" description="Pro residues" evidence="1">
    <location>
        <begin position="129"/>
        <end position="138"/>
    </location>
</feature>
<evidence type="ECO:0000256" key="1">
    <source>
        <dbReference type="SAM" id="MobiDB-lite"/>
    </source>
</evidence>
<accession>A0A7D7RNH7</accession>
<dbReference type="RefSeq" id="WP_219849618.1">
    <property type="nucleotide sequence ID" value="NZ_CP059491.1"/>
</dbReference>